<dbReference type="Pfam" id="PF07715">
    <property type="entry name" value="Plug"/>
    <property type="match status" value="1"/>
</dbReference>
<dbReference type="EMBL" id="JABKKE010000010">
    <property type="protein sequence ID" value="NPE14105.1"/>
    <property type="molecule type" value="Genomic_DNA"/>
</dbReference>
<comment type="subcellular location">
    <subcellularLocation>
        <location evidence="1 11">Cell outer membrane</location>
        <topology evidence="1 11">Multi-pass membrane protein</topology>
    </subcellularLocation>
</comment>
<feature type="domain" description="TonB-dependent receptor-like beta-barrel" evidence="14">
    <location>
        <begin position="253"/>
        <end position="752"/>
    </location>
</feature>
<evidence type="ECO:0000256" key="11">
    <source>
        <dbReference type="PROSITE-ProRule" id="PRU01360"/>
    </source>
</evidence>
<keyword evidence="2 11" id="KW-0813">Transport</keyword>
<keyword evidence="9 11" id="KW-0472">Membrane</keyword>
<dbReference type="InterPro" id="IPR036942">
    <property type="entry name" value="Beta-barrel_TonB_sf"/>
</dbReference>
<evidence type="ECO:0000256" key="6">
    <source>
        <dbReference type="ARBA" id="ARBA00023004"/>
    </source>
</evidence>
<evidence type="ECO:0000256" key="7">
    <source>
        <dbReference type="ARBA" id="ARBA00023065"/>
    </source>
</evidence>
<evidence type="ECO:0000256" key="4">
    <source>
        <dbReference type="ARBA" id="ARBA00022496"/>
    </source>
</evidence>
<evidence type="ECO:0000256" key="10">
    <source>
        <dbReference type="ARBA" id="ARBA00023237"/>
    </source>
</evidence>
<dbReference type="PANTHER" id="PTHR32552">
    <property type="entry name" value="FERRICHROME IRON RECEPTOR-RELATED"/>
    <property type="match status" value="1"/>
</dbReference>
<dbReference type="PANTHER" id="PTHR32552:SF81">
    <property type="entry name" value="TONB-DEPENDENT OUTER MEMBRANE RECEPTOR"/>
    <property type="match status" value="1"/>
</dbReference>
<gene>
    <name evidence="16" type="ORF">HPS55_07165</name>
</gene>
<keyword evidence="8 12" id="KW-0798">TonB box</keyword>
<dbReference type="InterPro" id="IPR000531">
    <property type="entry name" value="Beta-barrel_TonB"/>
</dbReference>
<dbReference type="InterPro" id="IPR039426">
    <property type="entry name" value="TonB-dep_rcpt-like"/>
</dbReference>
<dbReference type="Proteomes" id="UP001193734">
    <property type="component" value="Unassembled WGS sequence"/>
</dbReference>
<keyword evidence="6" id="KW-0408">Iron</keyword>
<dbReference type="RefSeq" id="WP_172175613.1">
    <property type="nucleotide sequence ID" value="NZ_CASGIA010000056.1"/>
</dbReference>
<evidence type="ECO:0000256" key="3">
    <source>
        <dbReference type="ARBA" id="ARBA00022452"/>
    </source>
</evidence>
<evidence type="ECO:0000313" key="16">
    <source>
        <dbReference type="EMBL" id="NPE14105.1"/>
    </source>
</evidence>
<keyword evidence="17" id="KW-1185">Reference proteome</keyword>
<dbReference type="Gene3D" id="2.40.170.20">
    <property type="entry name" value="TonB-dependent receptor, beta-barrel domain"/>
    <property type="match status" value="1"/>
</dbReference>
<feature type="chain" id="PRO_5045618338" evidence="13">
    <location>
        <begin position="23"/>
        <end position="790"/>
    </location>
</feature>
<feature type="signal peptide" evidence="13">
    <location>
        <begin position="1"/>
        <end position="22"/>
    </location>
</feature>
<comment type="similarity">
    <text evidence="11 12">Belongs to the TonB-dependent receptor family.</text>
</comment>
<keyword evidence="7" id="KW-0406">Ion transport</keyword>
<dbReference type="InterPro" id="IPR012910">
    <property type="entry name" value="Plug_dom"/>
</dbReference>
<evidence type="ECO:0000259" key="15">
    <source>
        <dbReference type="Pfam" id="PF07715"/>
    </source>
</evidence>
<proteinExistence type="inferred from homology"/>
<keyword evidence="3 11" id="KW-1134">Transmembrane beta strand</keyword>
<comment type="caution">
    <text evidence="16">The sequence shown here is derived from an EMBL/GenBank/DDBJ whole genome shotgun (WGS) entry which is preliminary data.</text>
</comment>
<evidence type="ECO:0000256" key="9">
    <source>
        <dbReference type="ARBA" id="ARBA00023136"/>
    </source>
</evidence>
<dbReference type="PROSITE" id="PS52016">
    <property type="entry name" value="TONB_DEPENDENT_REC_3"/>
    <property type="match status" value="1"/>
</dbReference>
<accession>A0ABX2AWR2</accession>
<evidence type="ECO:0000256" key="2">
    <source>
        <dbReference type="ARBA" id="ARBA00022448"/>
    </source>
</evidence>
<feature type="domain" description="TonB-dependent receptor plug" evidence="15">
    <location>
        <begin position="62"/>
        <end position="161"/>
    </location>
</feature>
<dbReference type="GeneID" id="82157542"/>
<evidence type="ECO:0000256" key="1">
    <source>
        <dbReference type="ARBA" id="ARBA00004571"/>
    </source>
</evidence>
<protein>
    <submittedName>
        <fullName evidence="16">TonB-dependent receptor</fullName>
    </submittedName>
</protein>
<keyword evidence="16" id="KW-0675">Receptor</keyword>
<dbReference type="Pfam" id="PF00593">
    <property type="entry name" value="TonB_dep_Rec_b-barrel"/>
    <property type="match status" value="1"/>
</dbReference>
<evidence type="ECO:0000256" key="12">
    <source>
        <dbReference type="RuleBase" id="RU003357"/>
    </source>
</evidence>
<keyword evidence="13" id="KW-0732">Signal</keyword>
<organism evidence="16 17">
    <name type="scientific">Xylanibacter rodentium</name>
    <dbReference type="NCBI Taxonomy" id="2736289"/>
    <lineage>
        <taxon>Bacteria</taxon>
        <taxon>Pseudomonadati</taxon>
        <taxon>Bacteroidota</taxon>
        <taxon>Bacteroidia</taxon>
        <taxon>Bacteroidales</taxon>
        <taxon>Prevotellaceae</taxon>
        <taxon>Xylanibacter</taxon>
    </lineage>
</organism>
<keyword evidence="4" id="KW-0410">Iron transport</keyword>
<evidence type="ECO:0000313" key="17">
    <source>
        <dbReference type="Proteomes" id="UP001193734"/>
    </source>
</evidence>
<keyword evidence="5 11" id="KW-0812">Transmembrane</keyword>
<evidence type="ECO:0000256" key="8">
    <source>
        <dbReference type="ARBA" id="ARBA00023077"/>
    </source>
</evidence>
<name>A0ABX2AWR2_9BACT</name>
<sequence length="790" mass="88269">MKNRSIIAYMLVLVCMPAKATAAIENDVMVTGADTIVKRMVDLDELVVVSQPKENRRLRCQPVAGSMFTEKEMTGLGISDLSSLSAYIPSFSMPAYGSRLTSSMYIRGIGSRSGSPAVGVYYDGIPLISKSAVNSHFYQTDRVDVLRGPQGTLYGINAEGGLVRVYSKNPLNYQGTDIRAGLGTGLYSNAEVAHYHRPNDRLAFSTAVFYSGQRGFFRNTLLDGRADLTNEAGGKARLIWLPSQRLKIDLTADYQYVNQNGFAYGQYDISTGKFDEPSTNIMNGYRRNLLNTGLNVSYDMGTLRLVSVTSWQYLHDLMQMDQDYLPEDYLRLEQREHMNAIVQELTLDGNVGNKWRHVSGVFFSHQWLHTEAPVFFGEAMNKKILGSMGIPPVVSSALTITDNRVPGKFETPVTNIGIFHESNIDITPRLMATLGLRYDYQRVGIDYDTYSHFTLENAGMPQMHIGASAHSYTSLMQNKTTKSYNQLLPKVALTYRMNDAGSNVYATVSKGFRAGGYNLQMFSDIFQSELRSKGKEMMVLMNGDMSVEHDAEDYSRIDNTISYEPETSINYEVGAHLNLFGGRVNADFSAFCMRINDQQLSVMADRYGYGRMMVNAGRSRSLGAEVAFRGNAFGGRMTWAATYSWVQSTFRRYTDSVTVATDKGLATEKRDYRGNHVPFVPQHNFSIMADWRMDISQNGLLRSMVLGVDLCGNGKTYWDVDNQYSQKAYATLGAHVMLDFGSVNVNLWGRNLTDTKYNTFLVNSAIDGVSRSFAQRGNPLRFGVDVSLHI</sequence>
<keyword evidence="10 11" id="KW-0998">Cell outer membrane</keyword>
<reference evidence="16 17" key="1">
    <citation type="submission" date="2020-05" db="EMBL/GenBank/DDBJ databases">
        <title>Distinct polysaccharide utilization as determinants for interspecies competition between intestinal Prevotella spp.</title>
        <authorList>
            <person name="Galvez E.J.C."/>
            <person name="Iljazovic A."/>
            <person name="Strowig T."/>
        </authorList>
    </citation>
    <scope>NUCLEOTIDE SEQUENCE [LARGE SCALE GENOMIC DNA]</scope>
    <source>
        <strain evidence="16 17">PROD</strain>
    </source>
</reference>
<evidence type="ECO:0000259" key="14">
    <source>
        <dbReference type="Pfam" id="PF00593"/>
    </source>
</evidence>
<evidence type="ECO:0000256" key="13">
    <source>
        <dbReference type="SAM" id="SignalP"/>
    </source>
</evidence>
<dbReference type="SUPFAM" id="SSF56935">
    <property type="entry name" value="Porins"/>
    <property type="match status" value="1"/>
</dbReference>
<evidence type="ECO:0000256" key="5">
    <source>
        <dbReference type="ARBA" id="ARBA00022692"/>
    </source>
</evidence>